<comment type="caution">
    <text evidence="5">The sequence shown here is derived from an EMBL/GenBank/DDBJ whole genome shotgun (WGS) entry which is preliminary data.</text>
</comment>
<dbReference type="GO" id="GO:0016989">
    <property type="term" value="F:sigma factor antagonist activity"/>
    <property type="evidence" value="ECO:0007669"/>
    <property type="project" value="TreeGrafter"/>
</dbReference>
<evidence type="ECO:0000259" key="4">
    <source>
        <dbReference type="Pfam" id="PF16220"/>
    </source>
</evidence>
<keyword evidence="2" id="KW-0812">Transmembrane</keyword>
<dbReference type="RefSeq" id="WP_187671762.1">
    <property type="nucleotide sequence ID" value="NZ_CAJFCI010000054.1"/>
</dbReference>
<keyword evidence="6" id="KW-1185">Reference proteome</keyword>
<dbReference type="PANTHER" id="PTHR30273:SF2">
    <property type="entry name" value="PROTEIN FECR"/>
    <property type="match status" value="1"/>
</dbReference>
<protein>
    <recommendedName>
        <fullName evidence="7">FecR family protein</fullName>
    </recommendedName>
</protein>
<evidence type="ECO:0000256" key="1">
    <source>
        <dbReference type="SAM" id="MobiDB-lite"/>
    </source>
</evidence>
<name>A0A7U7ENT1_9GAMM</name>
<evidence type="ECO:0000256" key="2">
    <source>
        <dbReference type="SAM" id="Phobius"/>
    </source>
</evidence>
<keyword evidence="2" id="KW-0472">Membrane</keyword>
<reference evidence="5 6" key="1">
    <citation type="submission" date="2020-08" db="EMBL/GenBank/DDBJ databases">
        <authorList>
            <person name="Criscuolo A."/>
        </authorList>
    </citation>
    <scope>NUCLEOTIDE SEQUENCE [LARGE SCALE GENOMIC DNA]</scope>
    <source>
        <strain evidence="5">CIP111764</strain>
    </source>
</reference>
<proteinExistence type="predicted"/>
<dbReference type="EMBL" id="CAJFCI010000054">
    <property type="protein sequence ID" value="CAD5108449.1"/>
    <property type="molecule type" value="Genomic_DNA"/>
</dbReference>
<keyword evidence="2" id="KW-1133">Transmembrane helix</keyword>
<evidence type="ECO:0000259" key="3">
    <source>
        <dbReference type="Pfam" id="PF04773"/>
    </source>
</evidence>
<dbReference type="Proteomes" id="UP000583387">
    <property type="component" value="Unassembled WGS sequence"/>
</dbReference>
<accession>A0A7U7ENT1</accession>
<dbReference type="PIRSF" id="PIRSF018266">
    <property type="entry name" value="FecR"/>
    <property type="match status" value="1"/>
</dbReference>
<dbReference type="InterPro" id="IPR006860">
    <property type="entry name" value="FecR"/>
</dbReference>
<feature type="transmembrane region" description="Helical" evidence="2">
    <location>
        <begin position="91"/>
        <end position="108"/>
    </location>
</feature>
<evidence type="ECO:0000313" key="5">
    <source>
        <dbReference type="EMBL" id="CAD5108449.1"/>
    </source>
</evidence>
<dbReference type="Pfam" id="PF16220">
    <property type="entry name" value="DUF4880"/>
    <property type="match status" value="1"/>
</dbReference>
<evidence type="ECO:0008006" key="7">
    <source>
        <dbReference type="Google" id="ProtNLM"/>
    </source>
</evidence>
<organism evidence="5 6">
    <name type="scientific">Zestomonas carbonaria</name>
    <dbReference type="NCBI Taxonomy" id="2762745"/>
    <lineage>
        <taxon>Bacteria</taxon>
        <taxon>Pseudomonadati</taxon>
        <taxon>Pseudomonadota</taxon>
        <taxon>Gammaproteobacteria</taxon>
        <taxon>Pseudomonadales</taxon>
        <taxon>Pseudomonadaceae</taxon>
        <taxon>Zestomonas</taxon>
    </lineage>
</organism>
<dbReference type="Pfam" id="PF04773">
    <property type="entry name" value="FecR"/>
    <property type="match status" value="1"/>
</dbReference>
<dbReference type="InterPro" id="IPR012373">
    <property type="entry name" value="Ferrdict_sens_TM"/>
</dbReference>
<feature type="domain" description="FecR protein" evidence="3">
    <location>
        <begin position="126"/>
        <end position="210"/>
    </location>
</feature>
<dbReference type="Gene3D" id="2.60.120.1440">
    <property type="match status" value="1"/>
</dbReference>
<dbReference type="InterPro" id="IPR032623">
    <property type="entry name" value="FecR_N"/>
</dbReference>
<dbReference type="AlphaFoldDB" id="A0A7U7ENT1"/>
<evidence type="ECO:0000313" key="6">
    <source>
        <dbReference type="Proteomes" id="UP000583387"/>
    </source>
</evidence>
<gene>
    <name evidence="5" type="ORF">PSEWESI4_02734</name>
</gene>
<feature type="domain" description="FecR N-terminal" evidence="4">
    <location>
        <begin position="16"/>
        <end position="55"/>
    </location>
</feature>
<feature type="region of interest" description="Disordered" evidence="1">
    <location>
        <begin position="68"/>
        <end position="87"/>
    </location>
</feature>
<dbReference type="PANTHER" id="PTHR30273">
    <property type="entry name" value="PERIPLASMIC SIGNAL SENSOR AND SIGMA FACTOR ACTIVATOR FECR-RELATED"/>
    <property type="match status" value="1"/>
</dbReference>
<sequence>MTRQASSPAASDSLIDEAAYWCMRLHAEDCTDEERAAFERWVQSDPAHAREYQAMLDIWQVSEHLPRQAMPTDGLPPPPQAPSRRRLRRPAMAVAAALLLSLSGLLGWQQGWLPNDIQRYHAGENLREATLPDGSRVQLNLGTTLWFSNFRDRRSVTLSEGEAFFEVQHDGSHPFVVYAGKGSVTVTGTQFNVWKYEEQVVVTLTEGSVKVRSDAQEVDQVAYLSPGMQARYGSKDEMPHISAAKAGSLAWREGKLVLDDLTLAEALPLINRYLDKPVLLADQATAGIRIGGIYDTRNVGQLVQALPKVLPVYLSQNADGNTVINGNEQLF</sequence>